<comment type="caution">
    <text evidence="3">The sequence shown here is derived from an EMBL/GenBank/DDBJ whole genome shotgun (WGS) entry which is preliminary data.</text>
</comment>
<dbReference type="AlphaFoldDB" id="A0A9W6WAI6"/>
<reference evidence="3" key="1">
    <citation type="submission" date="2023-03" db="EMBL/GenBank/DDBJ databases">
        <title>Actinorhabdospora filicis NBRC 111898.</title>
        <authorList>
            <person name="Ichikawa N."/>
            <person name="Sato H."/>
            <person name="Tonouchi N."/>
        </authorList>
    </citation>
    <scope>NUCLEOTIDE SEQUENCE</scope>
    <source>
        <strain evidence="3">NBRC 111898</strain>
    </source>
</reference>
<keyword evidence="1" id="KW-0732">Signal</keyword>
<dbReference type="EMBL" id="BSTX01000001">
    <property type="protein sequence ID" value="GLZ77675.1"/>
    <property type="molecule type" value="Genomic_DNA"/>
</dbReference>
<organism evidence="3 4">
    <name type="scientific">Actinorhabdospora filicis</name>
    <dbReference type="NCBI Taxonomy" id="1785913"/>
    <lineage>
        <taxon>Bacteria</taxon>
        <taxon>Bacillati</taxon>
        <taxon>Actinomycetota</taxon>
        <taxon>Actinomycetes</taxon>
        <taxon>Micromonosporales</taxon>
        <taxon>Micromonosporaceae</taxon>
        <taxon>Actinorhabdospora</taxon>
    </lineage>
</organism>
<keyword evidence="4" id="KW-1185">Reference proteome</keyword>
<name>A0A9W6WAI6_9ACTN</name>
<evidence type="ECO:0000259" key="2">
    <source>
        <dbReference type="Pfam" id="PF08239"/>
    </source>
</evidence>
<protein>
    <recommendedName>
        <fullName evidence="2">SH3b domain-containing protein</fullName>
    </recommendedName>
</protein>
<feature type="signal peptide" evidence="1">
    <location>
        <begin position="1"/>
        <end position="30"/>
    </location>
</feature>
<gene>
    <name evidence="3" type="ORF">Afil01_24820</name>
</gene>
<feature type="domain" description="SH3b" evidence="2">
    <location>
        <begin position="64"/>
        <end position="126"/>
    </location>
</feature>
<evidence type="ECO:0000313" key="3">
    <source>
        <dbReference type="EMBL" id="GLZ77675.1"/>
    </source>
</evidence>
<proteinExistence type="predicted"/>
<feature type="chain" id="PRO_5040738842" description="SH3b domain-containing protein" evidence="1">
    <location>
        <begin position="31"/>
        <end position="131"/>
    </location>
</feature>
<dbReference type="Pfam" id="PF08239">
    <property type="entry name" value="SH3_3"/>
    <property type="match status" value="1"/>
</dbReference>
<evidence type="ECO:0000256" key="1">
    <source>
        <dbReference type="SAM" id="SignalP"/>
    </source>
</evidence>
<evidence type="ECO:0000313" key="4">
    <source>
        <dbReference type="Proteomes" id="UP001165079"/>
    </source>
</evidence>
<dbReference type="Gene3D" id="2.30.30.40">
    <property type="entry name" value="SH3 Domains"/>
    <property type="match status" value="1"/>
</dbReference>
<sequence length="131" mass="13577">MHMSKFATRSLVVLVLGVLALIASPLAAQASTGDLTPSGAPSVSKGHDDATVAAGCEVKSKVAGLNVRRTASASATSIGQMQKGNTADAVCTGTKGGTYTACGVTFDQWIKVYWNGAWGYVASYCVDWYHD</sequence>
<dbReference type="Proteomes" id="UP001165079">
    <property type="component" value="Unassembled WGS sequence"/>
</dbReference>
<accession>A0A9W6WAI6</accession>
<dbReference type="InterPro" id="IPR003646">
    <property type="entry name" value="SH3-like_bac-type"/>
</dbReference>